<dbReference type="PANTHER" id="PTHR11164:SF0">
    <property type="entry name" value="GLUTAMATE--CYSTEINE LIGASE CATALYTIC SUBUNIT"/>
    <property type="match status" value="1"/>
</dbReference>
<evidence type="ECO:0000256" key="7">
    <source>
        <dbReference type="ARBA" id="ARBA00022840"/>
    </source>
</evidence>
<evidence type="ECO:0000256" key="9">
    <source>
        <dbReference type="ARBA" id="ARBA00032122"/>
    </source>
</evidence>
<keyword evidence="6 10" id="KW-0547">Nucleotide-binding</keyword>
<dbReference type="InterPro" id="IPR004308">
    <property type="entry name" value="GCS"/>
</dbReference>
<dbReference type="Gene3D" id="3.30.590.50">
    <property type="match status" value="2"/>
</dbReference>
<evidence type="ECO:0000256" key="4">
    <source>
        <dbReference type="ARBA" id="ARBA00022598"/>
    </source>
</evidence>
<dbReference type="FunFam" id="3.30.590.50:FF:000002">
    <property type="entry name" value="Glutamate--cysteine ligase catalytic subunit"/>
    <property type="match status" value="1"/>
</dbReference>
<dbReference type="GO" id="GO:0017109">
    <property type="term" value="C:glutamate-cysteine ligase complex"/>
    <property type="evidence" value="ECO:0007669"/>
    <property type="project" value="TreeGrafter"/>
</dbReference>
<dbReference type="GO" id="GO:0004357">
    <property type="term" value="F:glutamate-cysteine ligase activity"/>
    <property type="evidence" value="ECO:0007669"/>
    <property type="project" value="UniProtKB-UniRule"/>
</dbReference>
<evidence type="ECO:0000256" key="3">
    <source>
        <dbReference type="ARBA" id="ARBA00012220"/>
    </source>
</evidence>
<protein>
    <recommendedName>
        <fullName evidence="3 10">Glutamate--cysteine ligase</fullName>
        <ecNumber evidence="3 10">6.3.2.2</ecNumber>
    </recommendedName>
    <alternativeName>
        <fullName evidence="9 10">Gamma-ECS</fullName>
    </alternativeName>
    <alternativeName>
        <fullName evidence="8 10">Gamma-glutamylcysteine synthetase</fullName>
    </alternativeName>
</protein>
<accession>A0A8K0NVQ6</accession>
<reference evidence="12" key="1">
    <citation type="submission" date="2020-04" db="EMBL/GenBank/DDBJ databases">
        <title>Analysis of mating type loci in Filobasidium floriforme.</title>
        <authorList>
            <person name="Nowrousian M."/>
        </authorList>
    </citation>
    <scope>NUCLEOTIDE SEQUENCE</scope>
    <source>
        <strain evidence="12">CBS 6242</strain>
    </source>
</reference>
<keyword evidence="4 10" id="KW-0436">Ligase</keyword>
<keyword evidence="7 10" id="KW-0067">ATP-binding</keyword>
<keyword evidence="13" id="KW-1185">Reference proteome</keyword>
<feature type="region of interest" description="Disordered" evidence="11">
    <location>
        <begin position="517"/>
        <end position="573"/>
    </location>
</feature>
<proteinExistence type="inferred from homology"/>
<comment type="pathway">
    <text evidence="1 10">Sulfur metabolism; glutathione biosynthesis; glutathione from L-cysteine and L-glutamate: step 1/2.</text>
</comment>
<dbReference type="AlphaFoldDB" id="A0A8K0NVQ6"/>
<dbReference type="EC" id="6.3.2.2" evidence="3 10"/>
<dbReference type="EMBL" id="JABELV010000005">
    <property type="protein sequence ID" value="KAG7575328.1"/>
    <property type="molecule type" value="Genomic_DNA"/>
</dbReference>
<dbReference type="Proteomes" id="UP000812966">
    <property type="component" value="Unassembled WGS sequence"/>
</dbReference>
<comment type="similarity">
    <text evidence="2 10">Belongs to the glutamate--cysteine ligase type 3 family.</text>
</comment>
<organism evidence="12 13">
    <name type="scientific">Filobasidium floriforme</name>
    <dbReference type="NCBI Taxonomy" id="5210"/>
    <lineage>
        <taxon>Eukaryota</taxon>
        <taxon>Fungi</taxon>
        <taxon>Dikarya</taxon>
        <taxon>Basidiomycota</taxon>
        <taxon>Agaricomycotina</taxon>
        <taxon>Tremellomycetes</taxon>
        <taxon>Filobasidiales</taxon>
        <taxon>Filobasidiaceae</taxon>
        <taxon>Filobasidium</taxon>
    </lineage>
</organism>
<evidence type="ECO:0000313" key="12">
    <source>
        <dbReference type="EMBL" id="KAG7575328.1"/>
    </source>
</evidence>
<dbReference type="Pfam" id="PF03074">
    <property type="entry name" value="GCS"/>
    <property type="match status" value="1"/>
</dbReference>
<comment type="caution">
    <text evidence="12">The sequence shown here is derived from an EMBL/GenBank/DDBJ whole genome shotgun (WGS) entry which is preliminary data.</text>
</comment>
<dbReference type="OrthoDB" id="7939818at2759"/>
<dbReference type="FunFam" id="1.10.8.960:FF:000001">
    <property type="entry name" value="Glutamate--cysteine ligase catalytic subunit"/>
    <property type="match status" value="1"/>
</dbReference>
<evidence type="ECO:0000256" key="2">
    <source>
        <dbReference type="ARBA" id="ARBA00008100"/>
    </source>
</evidence>
<evidence type="ECO:0000313" key="13">
    <source>
        <dbReference type="Proteomes" id="UP000812966"/>
    </source>
</evidence>
<dbReference type="UniPathway" id="UPA00142">
    <property type="reaction ID" value="UER00209"/>
</dbReference>
<keyword evidence="5 10" id="KW-0317">Glutathione biosynthesis</keyword>
<evidence type="ECO:0000256" key="11">
    <source>
        <dbReference type="SAM" id="MobiDB-lite"/>
    </source>
</evidence>
<evidence type="ECO:0000256" key="6">
    <source>
        <dbReference type="ARBA" id="ARBA00022741"/>
    </source>
</evidence>
<feature type="compositionally biased region" description="Low complexity" evidence="11">
    <location>
        <begin position="547"/>
        <end position="567"/>
    </location>
</feature>
<comment type="catalytic activity">
    <reaction evidence="10">
        <text>L-cysteine + L-glutamate + ATP = gamma-L-glutamyl-L-cysteine + ADP + phosphate + H(+)</text>
        <dbReference type="Rhea" id="RHEA:13285"/>
        <dbReference type="ChEBI" id="CHEBI:15378"/>
        <dbReference type="ChEBI" id="CHEBI:29985"/>
        <dbReference type="ChEBI" id="CHEBI:30616"/>
        <dbReference type="ChEBI" id="CHEBI:35235"/>
        <dbReference type="ChEBI" id="CHEBI:43474"/>
        <dbReference type="ChEBI" id="CHEBI:58173"/>
        <dbReference type="ChEBI" id="CHEBI:456216"/>
        <dbReference type="EC" id="6.3.2.2"/>
    </reaction>
</comment>
<dbReference type="Gene3D" id="1.10.8.960">
    <property type="match status" value="1"/>
</dbReference>
<sequence>MGLLSLGTPLSWDETKPLADHVRDHGITQFLHTWARWKDVKEGKGFLWGDEIEYMVITFPEDGSKRALLSLRQSEILEELKNVVIDLKDEEPEKSMVVPTFHPEYGRYMLESTPGAPYSGSLRDLVSVEQNMRFRRKLAKCHLKDNEFPITITSYPRLGVTDTPFTVPEAWSEADSDASRSLFVGQGVTNPHARFPTLTGNIRSRRGAKVEINVPIFKDTNTPSPFIDPTIPWDRQRYPGDDEAKNGAAKPDHIYMDAMAFGMGCCCLQITFQAWNVNEARRVYDALVPVTPIMLALTAASPAFRGYLADVDARWDVIAASVDDRTEEERGLKPLKNDKFRIPKSRYDSVDRYISSDPRNKDYYNDIDCPMDEAIHKRLLDNGIDDALAKHIAHLFIRDPLVVFSERVDQDDETSMDHFENIQSTNWQTMRFKPPPVDSPIGWRVEFRSMEVQLTDFENAAYSVFIVLLTRAILSFNLNFYMPISKVDINMQRAQKRDAARSELFHFRKWVFPLGRSPSHDDWSSRPSSPSRAGFNGEGQGEDTATNGTASRSSSPGSSGSNQNGDSRAPGEEVEEMTVDEIINGKNSFPGLMGVINAYLNSLNVDHVTRCEIRTYLDLIKHRAQGKLCTPAAWIRNFITSHPAYKHDSVVSDEINHDLMKALDEIERGTRAAPELLGKAYRGSDHH</sequence>
<dbReference type="PANTHER" id="PTHR11164">
    <property type="entry name" value="GLUTAMATE CYSTEINE LIGASE"/>
    <property type="match status" value="1"/>
</dbReference>
<evidence type="ECO:0000256" key="8">
    <source>
        <dbReference type="ARBA" id="ARBA00030585"/>
    </source>
</evidence>
<evidence type="ECO:0000256" key="1">
    <source>
        <dbReference type="ARBA" id="ARBA00005006"/>
    </source>
</evidence>
<dbReference type="FunFam" id="3.30.590.50:FF:000001">
    <property type="entry name" value="Glutamate-cysteine ligase Gcs1"/>
    <property type="match status" value="1"/>
</dbReference>
<evidence type="ECO:0000256" key="10">
    <source>
        <dbReference type="RuleBase" id="RU367135"/>
    </source>
</evidence>
<dbReference type="InterPro" id="IPR014746">
    <property type="entry name" value="Gln_synth/guanido_kin_cat_dom"/>
</dbReference>
<gene>
    <name evidence="12" type="ORF">FFLO_00492</name>
</gene>
<dbReference type="SUPFAM" id="SSF55931">
    <property type="entry name" value="Glutamine synthetase/guanido kinase"/>
    <property type="match status" value="1"/>
</dbReference>
<dbReference type="GO" id="GO:0005524">
    <property type="term" value="F:ATP binding"/>
    <property type="evidence" value="ECO:0007669"/>
    <property type="project" value="UniProtKB-UniRule"/>
</dbReference>
<name>A0A8K0NVQ6_9TREE</name>
<dbReference type="GO" id="GO:0006750">
    <property type="term" value="P:glutathione biosynthetic process"/>
    <property type="evidence" value="ECO:0007669"/>
    <property type="project" value="UniProtKB-UniRule"/>
</dbReference>
<evidence type="ECO:0000256" key="5">
    <source>
        <dbReference type="ARBA" id="ARBA00022684"/>
    </source>
</evidence>